<evidence type="ECO:0000256" key="1">
    <source>
        <dbReference type="SAM" id="Phobius"/>
    </source>
</evidence>
<gene>
    <name evidence="2" type="ORF">SAMN06264365_106233</name>
</gene>
<organism evidence="2 3">
    <name type="scientific">Actinoplanes regularis</name>
    <dbReference type="NCBI Taxonomy" id="52697"/>
    <lineage>
        <taxon>Bacteria</taxon>
        <taxon>Bacillati</taxon>
        <taxon>Actinomycetota</taxon>
        <taxon>Actinomycetes</taxon>
        <taxon>Micromonosporales</taxon>
        <taxon>Micromonosporaceae</taxon>
        <taxon>Actinoplanes</taxon>
    </lineage>
</organism>
<feature type="transmembrane region" description="Helical" evidence="1">
    <location>
        <begin position="240"/>
        <end position="258"/>
    </location>
</feature>
<feature type="transmembrane region" description="Helical" evidence="1">
    <location>
        <begin position="140"/>
        <end position="157"/>
    </location>
</feature>
<dbReference type="Proteomes" id="UP000198415">
    <property type="component" value="Unassembled WGS sequence"/>
</dbReference>
<dbReference type="EMBL" id="FZNR01000006">
    <property type="protein sequence ID" value="SNR85677.1"/>
    <property type="molecule type" value="Genomic_DNA"/>
</dbReference>
<feature type="transmembrane region" description="Helical" evidence="1">
    <location>
        <begin position="61"/>
        <end position="79"/>
    </location>
</feature>
<feature type="transmembrane region" description="Helical" evidence="1">
    <location>
        <begin position="169"/>
        <end position="195"/>
    </location>
</feature>
<dbReference type="AlphaFoldDB" id="A0A238ZQJ7"/>
<keyword evidence="3" id="KW-1185">Reference proteome</keyword>
<dbReference type="OrthoDB" id="5241899at2"/>
<name>A0A238ZQJ7_9ACTN</name>
<keyword evidence="1" id="KW-0812">Transmembrane</keyword>
<reference evidence="2 3" key="1">
    <citation type="submission" date="2017-06" db="EMBL/GenBank/DDBJ databases">
        <authorList>
            <person name="Kim H.J."/>
            <person name="Triplett B.A."/>
        </authorList>
    </citation>
    <scope>NUCLEOTIDE SEQUENCE [LARGE SCALE GENOMIC DNA]</scope>
    <source>
        <strain evidence="2 3">DSM 43151</strain>
    </source>
</reference>
<evidence type="ECO:0000313" key="2">
    <source>
        <dbReference type="EMBL" id="SNR85677.1"/>
    </source>
</evidence>
<sequence>MTTSVDQPPQSVEGASTGFAAFTARERWVLLVASAWLVIGLQLDAYAHATTPELETFWTPWHGVLYSGIAASGFTLLWIMKSRLPAIPTYQSLLALPNALRIPCAGMAFLLVGGGVDTLWHNIFGIEQRLEIFVSPSHEFIILGMVLVAMGPALMMATAPGRVLGTGGAFLVGISALFSVLPIHIYSLHATALGFRHLGSGDATPNVYSTDAQLVHGYLVSTALLLVPILMIGRRWRLPIGLPSVLVSIPALLMHLMFASQTAWWPHLTVAVAAPVLELLLRVADRLVTLPVNGRWIALGLIAPPVLWGAVLLVGQLKFGTVGWNIHMVTGLLTLTALTGAGTVLVTRGIQYLQPE</sequence>
<feature type="transmembrane region" description="Helical" evidence="1">
    <location>
        <begin position="296"/>
        <end position="314"/>
    </location>
</feature>
<feature type="transmembrane region" description="Helical" evidence="1">
    <location>
        <begin position="28"/>
        <end position="49"/>
    </location>
</feature>
<feature type="transmembrane region" description="Helical" evidence="1">
    <location>
        <begin position="215"/>
        <end position="233"/>
    </location>
</feature>
<keyword evidence="1" id="KW-1133">Transmembrane helix</keyword>
<proteinExistence type="predicted"/>
<accession>A0A238ZQJ7</accession>
<evidence type="ECO:0000313" key="3">
    <source>
        <dbReference type="Proteomes" id="UP000198415"/>
    </source>
</evidence>
<keyword evidence="1" id="KW-0472">Membrane</keyword>
<feature type="transmembrane region" description="Helical" evidence="1">
    <location>
        <begin position="100"/>
        <end position="120"/>
    </location>
</feature>
<feature type="transmembrane region" description="Helical" evidence="1">
    <location>
        <begin position="326"/>
        <end position="346"/>
    </location>
</feature>
<feature type="transmembrane region" description="Helical" evidence="1">
    <location>
        <begin position="264"/>
        <end position="284"/>
    </location>
</feature>
<protein>
    <submittedName>
        <fullName evidence="2">Uncharacterized protein</fullName>
    </submittedName>
</protein>
<dbReference type="RefSeq" id="WP_089294434.1">
    <property type="nucleotide sequence ID" value="NZ_BOMU01000051.1"/>
</dbReference>